<evidence type="ECO:0000313" key="1">
    <source>
        <dbReference type="EMBL" id="AXI04194.1"/>
    </source>
</evidence>
<proteinExistence type="predicted"/>
<name>A0A345PA85_9GAMM</name>
<gene>
    <name evidence="1" type="ORF">HYN46_15905</name>
</gene>
<evidence type="ECO:0000313" key="2">
    <source>
        <dbReference type="Proteomes" id="UP000253940"/>
    </source>
</evidence>
<dbReference type="RefSeq" id="WP_114900302.1">
    <property type="nucleotide sequence ID" value="NZ_CP031222.1"/>
</dbReference>
<dbReference type="EMBL" id="CP031222">
    <property type="protein sequence ID" value="AXI04194.1"/>
    <property type="molecule type" value="Genomic_DNA"/>
</dbReference>
<accession>A0A345PA85</accession>
<organism evidence="1 2">
    <name type="scientific">Aquirhabdus parva</name>
    <dbReference type="NCBI Taxonomy" id="2283318"/>
    <lineage>
        <taxon>Bacteria</taxon>
        <taxon>Pseudomonadati</taxon>
        <taxon>Pseudomonadota</taxon>
        <taxon>Gammaproteobacteria</taxon>
        <taxon>Moraxellales</taxon>
        <taxon>Moraxellaceae</taxon>
        <taxon>Aquirhabdus</taxon>
    </lineage>
</organism>
<keyword evidence="2" id="KW-1185">Reference proteome</keyword>
<dbReference type="OrthoDB" id="5957313at2"/>
<dbReference type="SUPFAM" id="SSF140804">
    <property type="entry name" value="YidB-like"/>
    <property type="match status" value="1"/>
</dbReference>
<reference evidence="1 2" key="1">
    <citation type="submission" date="2018-07" db="EMBL/GenBank/DDBJ databases">
        <title>Genome sequencing of Moraxellaceae gen. HYN0046.</title>
        <authorList>
            <person name="Kim M."/>
            <person name="Yi H."/>
        </authorList>
    </citation>
    <scope>NUCLEOTIDE SEQUENCE [LARGE SCALE GENOMIC DNA]</scope>
    <source>
        <strain evidence="1 2">HYN0046</strain>
    </source>
</reference>
<dbReference type="Pfam" id="PF20159">
    <property type="entry name" value="YidB"/>
    <property type="match status" value="1"/>
</dbReference>
<dbReference type="InterPro" id="IPR045372">
    <property type="entry name" value="YidB"/>
</dbReference>
<dbReference type="InterPro" id="IPR027405">
    <property type="entry name" value="YidB-like"/>
</dbReference>
<sequence>MGMLDGLVGQIAQQALAQGGQQGGLGGLLGGLLGGQQQQAGGGGLGGLLGGLLGGGQQPAQADGQSGGFSLGGNSPQLLAALLPLVLGWVQQQGGIGNVLQSLSNSGLGAQAQSWIGAGENHPVDPQAVGQVFGADQIAQVASQVGVSPEAVQNGLASLLPHVINQLTPNGDTSTAGAADNEIGAILGQLGGLFGK</sequence>
<protein>
    <submittedName>
        <fullName evidence="1">DUF937 domain-containing protein</fullName>
    </submittedName>
</protein>
<dbReference type="KEGG" id="mbah:HYN46_15905"/>
<dbReference type="Gene3D" id="1.10.10.690">
    <property type="entry name" value="YidB-like"/>
    <property type="match status" value="1"/>
</dbReference>
<dbReference type="Proteomes" id="UP000253940">
    <property type="component" value="Chromosome"/>
</dbReference>
<dbReference type="AlphaFoldDB" id="A0A345PA85"/>